<dbReference type="AlphaFoldDB" id="A0A6M3KGJ4"/>
<evidence type="ECO:0000313" key="2">
    <source>
        <dbReference type="EMBL" id="QJA80588.1"/>
    </source>
</evidence>
<gene>
    <name evidence="2" type="ORF">MM415A00692_0007</name>
</gene>
<organism evidence="2">
    <name type="scientific">viral metagenome</name>
    <dbReference type="NCBI Taxonomy" id="1070528"/>
    <lineage>
        <taxon>unclassified sequences</taxon>
        <taxon>metagenomes</taxon>
        <taxon>organismal metagenomes</taxon>
    </lineage>
</organism>
<evidence type="ECO:0000256" key="1">
    <source>
        <dbReference type="SAM" id="MobiDB-lite"/>
    </source>
</evidence>
<reference evidence="2" key="1">
    <citation type="submission" date="2020-03" db="EMBL/GenBank/DDBJ databases">
        <title>The deep terrestrial virosphere.</title>
        <authorList>
            <person name="Holmfeldt K."/>
            <person name="Nilsson E."/>
            <person name="Simone D."/>
            <person name="Lopez-Fernandez M."/>
            <person name="Wu X."/>
            <person name="de Brujin I."/>
            <person name="Lundin D."/>
            <person name="Andersson A."/>
            <person name="Bertilsson S."/>
            <person name="Dopson M."/>
        </authorList>
    </citation>
    <scope>NUCLEOTIDE SEQUENCE</scope>
    <source>
        <strain evidence="2">MM415A00692</strain>
    </source>
</reference>
<feature type="region of interest" description="Disordered" evidence="1">
    <location>
        <begin position="480"/>
        <end position="500"/>
    </location>
</feature>
<feature type="compositionally biased region" description="Basic and acidic residues" evidence="1">
    <location>
        <begin position="400"/>
        <end position="413"/>
    </location>
</feature>
<sequence length="500" mass="55269">MGLFDNISSAWDNLTWQSSAQKTTGAVGGSTNAQSPGFNISGIISDWTSSISTAWDSLFKQTPTSQAQSNYYNTPYVAPQVTPQQLQTTNWGGVSSTPAVPNVALPSPSIQYTPQVTKPAWEGAGLNAQPFFAPQPAYAQDTNQPTQPYQPSGGGFWWEGGTVMGPPTAEQYSTPQYQESYISQAVKTDPSAVTKHLSSLANVNPTTKEYIIDDKTAQSQIDASAKYVQNEKDVLNLINTAGGRGLTLPNISGDKLDLIQNEGSIKQMWDMGYKVPKLLASAMEGINQVNAQYGNIADVPEADLSQLDYKSIVNMMTFLTTLTPNDLKGIQDLNKTLEYTKTIAGTDAFGNRIYNASEFKFVEPYKTTAQKETEAKAKSQTAKAEAEAEATAKYWSPSEVADRNRSRQENADWSEARQMEGWSGFYKVFDLLQLSPNMDEYFNSPDMFAELRRQWKAKGGGTSWEQWLAQYDFKKEFNKLTPSQRGERPQVFAPRMRSVS</sequence>
<protein>
    <submittedName>
        <fullName evidence="2">Uncharacterized protein</fullName>
    </submittedName>
</protein>
<feature type="region of interest" description="Disordered" evidence="1">
    <location>
        <begin position="388"/>
        <end position="413"/>
    </location>
</feature>
<name>A0A6M3KGJ4_9ZZZZ</name>
<dbReference type="EMBL" id="MT142428">
    <property type="protein sequence ID" value="QJA80588.1"/>
    <property type="molecule type" value="Genomic_DNA"/>
</dbReference>
<proteinExistence type="predicted"/>
<accession>A0A6M3KGJ4</accession>